<comment type="caution">
    <text evidence="2">The sequence shown here is derived from an EMBL/GenBank/DDBJ whole genome shotgun (WGS) entry which is preliminary data.</text>
</comment>
<feature type="domain" description="Gcp-like" evidence="1">
    <location>
        <begin position="66"/>
        <end position="104"/>
    </location>
</feature>
<protein>
    <submittedName>
        <fullName evidence="2">tRNA (Adenosine(37)-N6)-threonylcarbamoyltransferase complex dimerization subunit type 1 TsaB</fullName>
    </submittedName>
</protein>
<name>A0A1J4TZ78_9BACT</name>
<dbReference type="SUPFAM" id="SSF53067">
    <property type="entry name" value="Actin-like ATPase domain"/>
    <property type="match status" value="1"/>
</dbReference>
<dbReference type="Gene3D" id="3.30.420.40">
    <property type="match status" value="1"/>
</dbReference>
<accession>A0A1J4TZ78</accession>
<evidence type="ECO:0000259" key="1">
    <source>
        <dbReference type="Pfam" id="PF00814"/>
    </source>
</evidence>
<sequence length="159" mass="17772">MFLFISTAEARKMFLALFDSRGHILIRKNIQSKNKQSEKLLSGIDKILALESKRFGNMKNKCRLIGKIDGLAVVKGPGSFTALRIGIATANAIAFALGIPVVGILNGEQEEMIQCAKKKFKKCKKGEYAIPEYGMEPNIGKQKKRPKRLFVVSKRNKLF</sequence>
<organism evidence="2 3">
    <name type="scientific">Candidatus Kuenenbacteria bacterium CG1_02_38_13</name>
    <dbReference type="NCBI Taxonomy" id="1805235"/>
    <lineage>
        <taxon>Bacteria</taxon>
        <taxon>Candidatus Kueneniibacteriota</taxon>
    </lineage>
</organism>
<dbReference type="GO" id="GO:0016740">
    <property type="term" value="F:transferase activity"/>
    <property type="evidence" value="ECO:0007669"/>
    <property type="project" value="UniProtKB-KW"/>
</dbReference>
<evidence type="ECO:0000313" key="3">
    <source>
        <dbReference type="Proteomes" id="UP000182465"/>
    </source>
</evidence>
<proteinExistence type="predicted"/>
<keyword evidence="2" id="KW-0808">Transferase</keyword>
<dbReference type="AlphaFoldDB" id="A0A1J4TZ78"/>
<dbReference type="InterPro" id="IPR043129">
    <property type="entry name" value="ATPase_NBD"/>
</dbReference>
<evidence type="ECO:0000313" key="2">
    <source>
        <dbReference type="EMBL" id="OIO17386.1"/>
    </source>
</evidence>
<dbReference type="GO" id="GO:0002949">
    <property type="term" value="P:tRNA threonylcarbamoyladenosine modification"/>
    <property type="evidence" value="ECO:0007669"/>
    <property type="project" value="InterPro"/>
</dbReference>
<dbReference type="EMBL" id="MNVB01000032">
    <property type="protein sequence ID" value="OIO17386.1"/>
    <property type="molecule type" value="Genomic_DNA"/>
</dbReference>
<dbReference type="NCBIfam" id="TIGR03725">
    <property type="entry name" value="T6A_YeaZ"/>
    <property type="match status" value="1"/>
</dbReference>
<dbReference type="Pfam" id="PF00814">
    <property type="entry name" value="TsaD"/>
    <property type="match status" value="1"/>
</dbReference>
<dbReference type="Proteomes" id="UP000182465">
    <property type="component" value="Unassembled WGS sequence"/>
</dbReference>
<gene>
    <name evidence="2" type="ORF">AUJ29_01375</name>
</gene>
<dbReference type="InterPro" id="IPR000905">
    <property type="entry name" value="Gcp-like_dom"/>
</dbReference>
<reference evidence="2 3" key="1">
    <citation type="journal article" date="2016" name="Environ. Microbiol.">
        <title>Genomic resolution of a cold subsurface aquifer community provides metabolic insights for novel microbes adapted to high CO concentrations.</title>
        <authorList>
            <person name="Probst A.J."/>
            <person name="Castelle C.J."/>
            <person name="Singh A."/>
            <person name="Brown C.T."/>
            <person name="Anantharaman K."/>
            <person name="Sharon I."/>
            <person name="Hug L.A."/>
            <person name="Burstein D."/>
            <person name="Emerson J.B."/>
            <person name="Thomas B.C."/>
            <person name="Banfield J.F."/>
        </authorList>
    </citation>
    <scope>NUCLEOTIDE SEQUENCE [LARGE SCALE GENOMIC DNA]</scope>
    <source>
        <strain evidence="2">CG1_02_38_13</strain>
    </source>
</reference>
<dbReference type="InterPro" id="IPR022496">
    <property type="entry name" value="T6A_TsaB"/>
</dbReference>